<reference evidence="16 17" key="1">
    <citation type="journal article" date="2024" name="Nat. Commun.">
        <title>Phylogenomics reveals the evolutionary origins of lichenization in chlorophyte algae.</title>
        <authorList>
            <person name="Puginier C."/>
            <person name="Libourel C."/>
            <person name="Otte J."/>
            <person name="Skaloud P."/>
            <person name="Haon M."/>
            <person name="Grisel S."/>
            <person name="Petersen M."/>
            <person name="Berrin J.G."/>
            <person name="Delaux P.M."/>
            <person name="Dal Grande F."/>
            <person name="Keller J."/>
        </authorList>
    </citation>
    <scope>NUCLEOTIDE SEQUENCE [LARGE SCALE GENOMIC DNA]</scope>
    <source>
        <strain evidence="16 17">SAG 2043</strain>
    </source>
</reference>
<evidence type="ECO:0000256" key="9">
    <source>
        <dbReference type="ARBA" id="ARBA00038424"/>
    </source>
</evidence>
<feature type="coiled-coil region" evidence="12">
    <location>
        <begin position="315"/>
        <end position="342"/>
    </location>
</feature>
<dbReference type="GO" id="GO:0070286">
    <property type="term" value="P:axonemal dynein complex assembly"/>
    <property type="evidence" value="ECO:0007669"/>
    <property type="project" value="InterPro"/>
</dbReference>
<keyword evidence="7" id="KW-0966">Cell projection</keyword>
<dbReference type="GO" id="GO:0005858">
    <property type="term" value="C:axonemal dynein complex"/>
    <property type="evidence" value="ECO:0007669"/>
    <property type="project" value="InterPro"/>
</dbReference>
<proteinExistence type="inferred from homology"/>
<dbReference type="PANTHER" id="PTHR21625">
    <property type="entry name" value="NYD-SP28 PROTEIN"/>
    <property type="match status" value="1"/>
</dbReference>
<keyword evidence="5" id="KW-0969">Cilium</keyword>
<evidence type="ECO:0000256" key="7">
    <source>
        <dbReference type="ARBA" id="ARBA00023273"/>
    </source>
</evidence>
<feature type="region of interest" description="Disordered" evidence="13">
    <location>
        <begin position="1"/>
        <end position="38"/>
    </location>
</feature>
<dbReference type="InterPro" id="IPR029440">
    <property type="entry name" value="DRC1_C"/>
</dbReference>
<evidence type="ECO:0000256" key="3">
    <source>
        <dbReference type="ARBA" id="ARBA00022846"/>
    </source>
</evidence>
<dbReference type="GO" id="GO:0003352">
    <property type="term" value="P:regulation of cilium movement"/>
    <property type="evidence" value="ECO:0007669"/>
    <property type="project" value="TreeGrafter"/>
</dbReference>
<dbReference type="PANTHER" id="PTHR21625:SF0">
    <property type="entry name" value="DYNEIN REGULATORY COMPLEX SUBUNIT 2"/>
    <property type="match status" value="1"/>
</dbReference>
<feature type="compositionally biased region" description="Basic and acidic residues" evidence="13">
    <location>
        <begin position="9"/>
        <end position="23"/>
    </location>
</feature>
<protein>
    <recommendedName>
        <fullName evidence="10">Dynein regulatory complex subunit 2</fullName>
    </recommendedName>
</protein>
<keyword evidence="4 12" id="KW-0175">Coiled coil</keyword>
<comment type="similarity">
    <text evidence="9">Belongs to the DRC2 family.</text>
</comment>
<dbReference type="InterPro" id="IPR039750">
    <property type="entry name" value="DRC1/DRC2"/>
</dbReference>
<evidence type="ECO:0000256" key="8">
    <source>
        <dbReference type="ARBA" id="ARBA00037841"/>
    </source>
</evidence>
<evidence type="ECO:0000256" key="2">
    <source>
        <dbReference type="ARBA" id="ARBA00022490"/>
    </source>
</evidence>
<evidence type="ECO:0000256" key="1">
    <source>
        <dbReference type="ARBA" id="ARBA00004611"/>
    </source>
</evidence>
<dbReference type="Pfam" id="PF14772">
    <property type="entry name" value="NYD-SP28"/>
    <property type="match status" value="1"/>
</dbReference>
<dbReference type="InterPro" id="IPR039505">
    <property type="entry name" value="DRC1/2_N"/>
</dbReference>
<keyword evidence="2" id="KW-0963">Cytoplasm</keyword>
<dbReference type="AlphaFoldDB" id="A0AAW1Q6Y0"/>
<gene>
    <name evidence="16" type="ORF">WJX72_003464</name>
</gene>
<evidence type="ECO:0000256" key="11">
    <source>
        <dbReference type="ARBA" id="ARBA00045865"/>
    </source>
</evidence>
<evidence type="ECO:0000256" key="4">
    <source>
        <dbReference type="ARBA" id="ARBA00023054"/>
    </source>
</evidence>
<feature type="domain" description="Dynein regulatory complex protein 1/2 N-terminal" evidence="14">
    <location>
        <begin position="25"/>
        <end position="122"/>
    </location>
</feature>
<evidence type="ECO:0000256" key="13">
    <source>
        <dbReference type="SAM" id="MobiDB-lite"/>
    </source>
</evidence>
<feature type="domain" description="Dynein regulatory complex protein 1 C-terminal" evidence="15">
    <location>
        <begin position="430"/>
        <end position="470"/>
    </location>
</feature>
<sequence length="541" mass="61993">MPPKKGKPKKTETDEERAARLEAEAAAAEEGSHRREEAARLALREKQRREQGYAHMNGIKIHNQWRRIMRMAKTEELRQEIEILSQAHERNVDRKDSIIQMLDRDLEDAEEQFGNAHRGHLQVMDQLLDLQYQRMQALQQQFAANLAALQTEFEAEKGDIIAAHTRQKKDMADMMEAMEKEFEEAEGEARQEFESAREEIKNRNSEEYNVLKISLEGQIEELERTFEGAHQAYLQNTEQRTGAFKALTKSDASAARIIEKRMRKLLHLQEALTHWRTKIASNSRDWEERNRALRAEKDSMARHYHALKANMDRFRAQQAERLKQLSIESAAAEAALQNKLEAAERILKLGELCRKLETEQEKVLPFCSVEEAVPLSGERALVVYDPVAARKTLDEAAAEEGEAQAALFQREAFTSHALDAQGRPVAQENYLDNFFKRYNKVFLDKTAIDRERARLEQENGELRRLLKQYLDGISVTPEVMNNPANPLLVVNQRLQLALSERNKTLKNLANVQNVPQAAAVAAAKKQTIPVQHLVVPAMARA</sequence>
<evidence type="ECO:0000256" key="10">
    <source>
        <dbReference type="ARBA" id="ARBA00040899"/>
    </source>
</evidence>
<keyword evidence="3" id="KW-0282">Flagellum</keyword>
<evidence type="ECO:0000259" key="14">
    <source>
        <dbReference type="Pfam" id="PF14772"/>
    </source>
</evidence>
<dbReference type="Proteomes" id="UP001489004">
    <property type="component" value="Unassembled WGS sequence"/>
</dbReference>
<keyword evidence="17" id="KW-1185">Reference proteome</keyword>
<evidence type="ECO:0000256" key="6">
    <source>
        <dbReference type="ARBA" id="ARBA00023212"/>
    </source>
</evidence>
<name>A0AAW1Q6Y0_9CHLO</name>
<dbReference type="Pfam" id="PF14775">
    <property type="entry name" value="NYD-SP28_assoc"/>
    <property type="match status" value="1"/>
</dbReference>
<comment type="caution">
    <text evidence="16">The sequence shown here is derived from an EMBL/GenBank/DDBJ whole genome shotgun (WGS) entry which is preliminary data.</text>
</comment>
<feature type="coiled-coil region" evidence="12">
    <location>
        <begin position="161"/>
        <end position="232"/>
    </location>
</feature>
<evidence type="ECO:0000313" key="16">
    <source>
        <dbReference type="EMBL" id="KAK9816665.1"/>
    </source>
</evidence>
<comment type="function">
    <text evidence="11">Component of the nexin-dynein regulatory complex (N-DRC), a key regulator of ciliary/flagellar motility which maintains the alignment and integrity of the distal axoneme and regulates microtubule sliding in motile axonemes. Plays a critical role in the assembly of N-DRC and also stabilizes the assembly of multiple inner dynein arms and radial spokes. Coassembles with DRC1 to form a central scaffold needed for assembly of the N-DRC and its attachment to the outer doublet microtubules.</text>
</comment>
<evidence type="ECO:0000313" key="17">
    <source>
        <dbReference type="Proteomes" id="UP001489004"/>
    </source>
</evidence>
<accession>A0AAW1Q6Y0</accession>
<keyword evidence="6" id="KW-0206">Cytoskeleton</keyword>
<evidence type="ECO:0000256" key="5">
    <source>
        <dbReference type="ARBA" id="ARBA00023069"/>
    </source>
</evidence>
<feature type="coiled-coil region" evidence="12">
    <location>
        <begin position="71"/>
        <end position="112"/>
    </location>
</feature>
<feature type="coiled-coil region" evidence="12">
    <location>
        <begin position="445"/>
        <end position="472"/>
    </location>
</feature>
<organism evidence="16 17">
    <name type="scientific">[Myrmecia] bisecta</name>
    <dbReference type="NCBI Taxonomy" id="41462"/>
    <lineage>
        <taxon>Eukaryota</taxon>
        <taxon>Viridiplantae</taxon>
        <taxon>Chlorophyta</taxon>
        <taxon>core chlorophytes</taxon>
        <taxon>Trebouxiophyceae</taxon>
        <taxon>Trebouxiales</taxon>
        <taxon>Trebouxiaceae</taxon>
        <taxon>Myrmecia</taxon>
    </lineage>
</organism>
<comment type="subcellular location">
    <subcellularLocation>
        <location evidence="1">Cytoplasm</location>
        <location evidence="1">Cytoskeleton</location>
        <location evidence="1">Flagellum axoneme</location>
    </subcellularLocation>
    <subcellularLocation>
        <location evidence="8">Cytoplasm</location>
        <location evidence="8">Cytoskeleton</location>
        <location evidence="8">Flagellum basal body</location>
    </subcellularLocation>
</comment>
<dbReference type="GO" id="GO:0060285">
    <property type="term" value="P:cilium-dependent cell motility"/>
    <property type="evidence" value="ECO:0007669"/>
    <property type="project" value="TreeGrafter"/>
</dbReference>
<dbReference type="EMBL" id="JALJOR010000005">
    <property type="protein sequence ID" value="KAK9816665.1"/>
    <property type="molecule type" value="Genomic_DNA"/>
</dbReference>
<evidence type="ECO:0000259" key="15">
    <source>
        <dbReference type="Pfam" id="PF14775"/>
    </source>
</evidence>
<evidence type="ECO:0000256" key="12">
    <source>
        <dbReference type="SAM" id="Coils"/>
    </source>
</evidence>